<dbReference type="GO" id="GO:0016810">
    <property type="term" value="F:hydrolase activity, acting on carbon-nitrogen (but not peptide) bonds"/>
    <property type="evidence" value="ECO:0007669"/>
    <property type="project" value="InterPro"/>
</dbReference>
<dbReference type="EMBL" id="UINC01036352">
    <property type="protein sequence ID" value="SVB30192.1"/>
    <property type="molecule type" value="Genomic_DNA"/>
</dbReference>
<name>A0A382CWG6_9ZZZZ</name>
<protein>
    <recommendedName>
        <fullName evidence="2">Amidohydrolase-related domain-containing protein</fullName>
    </recommendedName>
</protein>
<dbReference type="InterPro" id="IPR011059">
    <property type="entry name" value="Metal-dep_hydrolase_composite"/>
</dbReference>
<dbReference type="Gene3D" id="2.30.40.10">
    <property type="entry name" value="Urease, subunit C, domain 1"/>
    <property type="match status" value="1"/>
</dbReference>
<accession>A0A382CWG6</accession>
<evidence type="ECO:0008006" key="2">
    <source>
        <dbReference type="Google" id="ProtNLM"/>
    </source>
</evidence>
<dbReference type="AlphaFoldDB" id="A0A382CWG6"/>
<sequence length="39" mass="4479">MNLVNQMVSFEDDRGVNPVFVDGRMVIEDGRITTLDEEH</sequence>
<organism evidence="1">
    <name type="scientific">marine metagenome</name>
    <dbReference type="NCBI Taxonomy" id="408172"/>
    <lineage>
        <taxon>unclassified sequences</taxon>
        <taxon>metagenomes</taxon>
        <taxon>ecological metagenomes</taxon>
    </lineage>
</organism>
<evidence type="ECO:0000313" key="1">
    <source>
        <dbReference type="EMBL" id="SVB30192.1"/>
    </source>
</evidence>
<proteinExistence type="predicted"/>
<feature type="non-terminal residue" evidence="1">
    <location>
        <position position="39"/>
    </location>
</feature>
<reference evidence="1" key="1">
    <citation type="submission" date="2018-05" db="EMBL/GenBank/DDBJ databases">
        <authorList>
            <person name="Lanie J.A."/>
            <person name="Ng W.-L."/>
            <person name="Kazmierczak K.M."/>
            <person name="Andrzejewski T.M."/>
            <person name="Davidsen T.M."/>
            <person name="Wayne K.J."/>
            <person name="Tettelin H."/>
            <person name="Glass J.I."/>
            <person name="Rusch D."/>
            <person name="Podicherti R."/>
            <person name="Tsui H.-C.T."/>
            <person name="Winkler M.E."/>
        </authorList>
    </citation>
    <scope>NUCLEOTIDE SEQUENCE</scope>
</reference>
<gene>
    <name evidence="1" type="ORF">METZ01_LOCUS183046</name>
</gene>
<dbReference type="SUPFAM" id="SSF51338">
    <property type="entry name" value="Composite domain of metallo-dependent hydrolases"/>
    <property type="match status" value="1"/>
</dbReference>